<dbReference type="PANTHER" id="PTHR46796:SF12">
    <property type="entry name" value="HTH-TYPE DNA-BINDING TRANSCRIPTIONAL ACTIVATOR EUTR"/>
    <property type="match status" value="1"/>
</dbReference>
<dbReference type="SMART" id="SM00342">
    <property type="entry name" value="HTH_ARAC"/>
    <property type="match status" value="1"/>
</dbReference>
<sequence length="358" mass="40437">MLPDTMHRLPAPALPPLHRLVTDLQDSSETTEKLGLEDRFRHARTGNAYEQSCVITAWQQLYDQLCPGVFTGELKEMWLDELQCFEETTSLALRQSCMVWPDAWWFGIPYTEGKAASNGYTPIDDDAIAVSAGGHEFELTTPDDFHIMGLVIRQHELETHAATELEGGLALSVLGAPVLKVGRDKKRALIRTQQHLLGIAARRPQDLHHPVSHRFARHELLDQLIDLLADAQALAAPRQSRSRGSHWRTVRTAREYVLDHPDEPVALADLCQHLHVSRRTLQNCFHNTLDICPLGYLKAIRLNAVRRELLSPYSSHATIQEAAFAWGFWHMSQFAVDYQRLFGEKPSASLRRGRALPG</sequence>
<dbReference type="InterPro" id="IPR009057">
    <property type="entry name" value="Homeodomain-like_sf"/>
</dbReference>
<dbReference type="InterPro" id="IPR018060">
    <property type="entry name" value="HTH_AraC"/>
</dbReference>
<evidence type="ECO:0000256" key="2">
    <source>
        <dbReference type="ARBA" id="ARBA00023125"/>
    </source>
</evidence>
<evidence type="ECO:0000313" key="5">
    <source>
        <dbReference type="EMBL" id="GGP22498.1"/>
    </source>
</evidence>
<dbReference type="Proteomes" id="UP000637267">
    <property type="component" value="Unassembled WGS sequence"/>
</dbReference>
<gene>
    <name evidence="5" type="ORF">GCM10010970_25530</name>
</gene>
<dbReference type="SUPFAM" id="SSF46689">
    <property type="entry name" value="Homeodomain-like"/>
    <property type="match status" value="1"/>
</dbReference>
<feature type="domain" description="HTH araC/xylS-type" evidence="4">
    <location>
        <begin position="251"/>
        <end position="352"/>
    </location>
</feature>
<proteinExistence type="predicted"/>
<evidence type="ECO:0000256" key="1">
    <source>
        <dbReference type="ARBA" id="ARBA00023015"/>
    </source>
</evidence>
<organism evidence="5 6">
    <name type="scientific">Silvimonas iriomotensis</name>
    <dbReference type="NCBI Taxonomy" id="449662"/>
    <lineage>
        <taxon>Bacteria</taxon>
        <taxon>Pseudomonadati</taxon>
        <taxon>Pseudomonadota</taxon>
        <taxon>Betaproteobacteria</taxon>
        <taxon>Neisseriales</taxon>
        <taxon>Chitinibacteraceae</taxon>
        <taxon>Silvimonas</taxon>
    </lineage>
</organism>
<protein>
    <submittedName>
        <fullName evidence="5">AraC family transcriptional regulator</fullName>
    </submittedName>
</protein>
<name>A0ABQ2PB59_9NEIS</name>
<dbReference type="NCBIfam" id="NF007522">
    <property type="entry name" value="PRK10130.1"/>
    <property type="match status" value="1"/>
</dbReference>
<keyword evidence="2" id="KW-0238">DNA-binding</keyword>
<dbReference type="InterPro" id="IPR018062">
    <property type="entry name" value="HTH_AraC-typ_CS"/>
</dbReference>
<dbReference type="PROSITE" id="PS00041">
    <property type="entry name" value="HTH_ARAC_FAMILY_1"/>
    <property type="match status" value="1"/>
</dbReference>
<dbReference type="PROSITE" id="PS01124">
    <property type="entry name" value="HTH_ARAC_FAMILY_2"/>
    <property type="match status" value="1"/>
</dbReference>
<evidence type="ECO:0000256" key="3">
    <source>
        <dbReference type="ARBA" id="ARBA00023163"/>
    </source>
</evidence>
<dbReference type="PANTHER" id="PTHR46796">
    <property type="entry name" value="HTH-TYPE TRANSCRIPTIONAL ACTIVATOR RHAS-RELATED"/>
    <property type="match status" value="1"/>
</dbReference>
<evidence type="ECO:0000259" key="4">
    <source>
        <dbReference type="PROSITE" id="PS01124"/>
    </source>
</evidence>
<reference evidence="6" key="1">
    <citation type="journal article" date="2019" name="Int. J. Syst. Evol. Microbiol.">
        <title>The Global Catalogue of Microorganisms (GCM) 10K type strain sequencing project: providing services to taxonomists for standard genome sequencing and annotation.</title>
        <authorList>
            <consortium name="The Broad Institute Genomics Platform"/>
            <consortium name="The Broad Institute Genome Sequencing Center for Infectious Disease"/>
            <person name="Wu L."/>
            <person name="Ma J."/>
        </authorList>
    </citation>
    <scope>NUCLEOTIDE SEQUENCE [LARGE SCALE GENOMIC DNA]</scope>
    <source>
        <strain evidence="6">CGMCC 1.8859</strain>
    </source>
</reference>
<dbReference type="EMBL" id="BMLX01000003">
    <property type="protein sequence ID" value="GGP22498.1"/>
    <property type="molecule type" value="Genomic_DNA"/>
</dbReference>
<dbReference type="Gene3D" id="1.10.10.60">
    <property type="entry name" value="Homeodomain-like"/>
    <property type="match status" value="1"/>
</dbReference>
<dbReference type="InterPro" id="IPR050204">
    <property type="entry name" value="AraC_XylS_family_regulators"/>
</dbReference>
<keyword evidence="6" id="KW-1185">Reference proteome</keyword>
<dbReference type="Pfam" id="PF12833">
    <property type="entry name" value="HTH_18"/>
    <property type="match status" value="1"/>
</dbReference>
<comment type="caution">
    <text evidence="5">The sequence shown here is derived from an EMBL/GenBank/DDBJ whole genome shotgun (WGS) entry which is preliminary data.</text>
</comment>
<keyword evidence="3" id="KW-0804">Transcription</keyword>
<accession>A0ABQ2PB59</accession>
<evidence type="ECO:0000313" key="6">
    <source>
        <dbReference type="Proteomes" id="UP000637267"/>
    </source>
</evidence>
<keyword evidence="1" id="KW-0805">Transcription regulation</keyword>